<dbReference type="Pfam" id="PF16220">
    <property type="entry name" value="DUF4880"/>
    <property type="match status" value="1"/>
</dbReference>
<reference evidence="4" key="1">
    <citation type="journal article" date="2022" name="Int. J. Syst. Evol. Microbiol.">
        <title>Pseudomonas aegrilactucae sp. nov. and Pseudomonas morbosilactucae sp. nov., pathogens causing bacterial rot of lettuce in Japan.</title>
        <authorList>
            <person name="Sawada H."/>
            <person name="Fujikawa T."/>
            <person name="Satou M."/>
        </authorList>
    </citation>
    <scope>NUCLEOTIDE SEQUENCE</scope>
    <source>
        <strain evidence="4">MAFF 301350</strain>
    </source>
</reference>
<protein>
    <submittedName>
        <fullName evidence="4">FecR domain-containing protein</fullName>
    </submittedName>
</protein>
<evidence type="ECO:0000313" key="4">
    <source>
        <dbReference type="EMBL" id="MBV6289763.1"/>
    </source>
</evidence>
<keyword evidence="5" id="KW-1185">Reference proteome</keyword>
<evidence type="ECO:0000259" key="3">
    <source>
        <dbReference type="Pfam" id="PF16220"/>
    </source>
</evidence>
<dbReference type="EMBL" id="JAHTBI010000092">
    <property type="protein sequence ID" value="MBV6289763.1"/>
    <property type="molecule type" value="Genomic_DNA"/>
</dbReference>
<organism evidence="4 5">
    <name type="scientific">Pseudomonas aegrilactucae</name>
    <dbReference type="NCBI Taxonomy" id="2854028"/>
    <lineage>
        <taxon>Bacteria</taxon>
        <taxon>Pseudomonadati</taxon>
        <taxon>Pseudomonadota</taxon>
        <taxon>Gammaproteobacteria</taxon>
        <taxon>Pseudomonadales</taxon>
        <taxon>Pseudomonadaceae</taxon>
        <taxon>Pseudomonas</taxon>
    </lineage>
</organism>
<feature type="domain" description="FecR protein" evidence="2">
    <location>
        <begin position="112"/>
        <end position="202"/>
    </location>
</feature>
<feature type="region of interest" description="Disordered" evidence="1">
    <location>
        <begin position="212"/>
        <end position="231"/>
    </location>
</feature>
<name>A0A9Q2XMT0_9PSED</name>
<dbReference type="GO" id="GO:0016989">
    <property type="term" value="F:sigma factor antagonist activity"/>
    <property type="evidence" value="ECO:0007669"/>
    <property type="project" value="TreeGrafter"/>
</dbReference>
<gene>
    <name evidence="4" type="ORF">KUO17_22480</name>
</gene>
<sequence>MTKPIHPQAASVELEDHAIEQWVMLMSGNASESDHAAFRQWRQRSPAHEAAARLAEQMWQGLPQTATAQAFVPPAFKRPARGLRWAALAAGVALLAVTSLGQPLKVYTADQATAVGERRHLVLEDGSEVWLNSASALSVRYSSTRRDIDLIKGEALFQVSKNPARPFVVHAAGGTAQALGTRFDVNLVKAHVQVGVSEGVVQVTSGGKSARLEPSQQLDYAEGRPPSATRPLDVASDTAWQRGKLIFNRRPLDEVVTEIGRYVPGALMVTGRLPSTAVSGVFNLDDGPAMFSTLARTQPLQVVQLPWLTLVMNAENSEGK</sequence>
<reference evidence="4" key="2">
    <citation type="journal article" date="2023" name="Plant Pathol.">
        <title>Dismantling and reorganizing Pseudomonas marginalis sensu#lato.</title>
        <authorList>
            <person name="Sawada H."/>
            <person name="Fujikawa T."/>
            <person name="Satou M."/>
        </authorList>
    </citation>
    <scope>NUCLEOTIDE SEQUENCE</scope>
    <source>
        <strain evidence="4">MAFF 301350</strain>
    </source>
</reference>
<evidence type="ECO:0000259" key="2">
    <source>
        <dbReference type="Pfam" id="PF04773"/>
    </source>
</evidence>
<dbReference type="PANTHER" id="PTHR30273">
    <property type="entry name" value="PERIPLASMIC SIGNAL SENSOR AND SIGMA FACTOR ACTIVATOR FECR-RELATED"/>
    <property type="match status" value="1"/>
</dbReference>
<dbReference type="PIRSF" id="PIRSF018266">
    <property type="entry name" value="FecR"/>
    <property type="match status" value="1"/>
</dbReference>
<dbReference type="InterPro" id="IPR012373">
    <property type="entry name" value="Ferrdict_sens_TM"/>
</dbReference>
<dbReference type="RefSeq" id="WP_217977788.1">
    <property type="nucleotide sequence ID" value="NZ_JAHTBI010000092.1"/>
</dbReference>
<dbReference type="InterPro" id="IPR006860">
    <property type="entry name" value="FecR"/>
</dbReference>
<proteinExistence type="predicted"/>
<evidence type="ECO:0000313" key="5">
    <source>
        <dbReference type="Proteomes" id="UP001106592"/>
    </source>
</evidence>
<evidence type="ECO:0000256" key="1">
    <source>
        <dbReference type="SAM" id="MobiDB-lite"/>
    </source>
</evidence>
<accession>A0A9Q2XMT0</accession>
<dbReference type="AlphaFoldDB" id="A0A9Q2XMT0"/>
<dbReference type="PANTHER" id="PTHR30273:SF2">
    <property type="entry name" value="PROTEIN FECR"/>
    <property type="match status" value="1"/>
</dbReference>
<dbReference type="Pfam" id="PF04773">
    <property type="entry name" value="FecR"/>
    <property type="match status" value="1"/>
</dbReference>
<comment type="caution">
    <text evidence="4">The sequence shown here is derived from an EMBL/GenBank/DDBJ whole genome shotgun (WGS) entry which is preliminary data.</text>
</comment>
<dbReference type="InterPro" id="IPR032623">
    <property type="entry name" value="FecR_N"/>
</dbReference>
<dbReference type="Proteomes" id="UP001106592">
    <property type="component" value="Unassembled WGS sequence"/>
</dbReference>
<feature type="domain" description="FecR N-terminal" evidence="3">
    <location>
        <begin position="18"/>
        <end position="58"/>
    </location>
</feature>